<proteinExistence type="predicted"/>
<dbReference type="AlphaFoldDB" id="A0A3M7Q929"/>
<reference evidence="1 2" key="1">
    <citation type="journal article" date="2018" name="Sci. Rep.">
        <title>Genomic signatures of local adaptation to the degree of environmental predictability in rotifers.</title>
        <authorList>
            <person name="Franch-Gras L."/>
            <person name="Hahn C."/>
            <person name="Garcia-Roger E.M."/>
            <person name="Carmona M.J."/>
            <person name="Serra M."/>
            <person name="Gomez A."/>
        </authorList>
    </citation>
    <scope>NUCLEOTIDE SEQUENCE [LARGE SCALE GENOMIC DNA]</scope>
    <source>
        <strain evidence="1">HYR1</strain>
    </source>
</reference>
<protein>
    <submittedName>
        <fullName evidence="1">Uncharacterized protein</fullName>
    </submittedName>
</protein>
<dbReference type="EMBL" id="REGN01006951">
    <property type="protein sequence ID" value="RNA07749.1"/>
    <property type="molecule type" value="Genomic_DNA"/>
</dbReference>
<organism evidence="1 2">
    <name type="scientific">Brachionus plicatilis</name>
    <name type="common">Marine rotifer</name>
    <name type="synonym">Brachionus muelleri</name>
    <dbReference type="NCBI Taxonomy" id="10195"/>
    <lineage>
        <taxon>Eukaryota</taxon>
        <taxon>Metazoa</taxon>
        <taxon>Spiralia</taxon>
        <taxon>Gnathifera</taxon>
        <taxon>Rotifera</taxon>
        <taxon>Eurotatoria</taxon>
        <taxon>Monogononta</taxon>
        <taxon>Pseudotrocha</taxon>
        <taxon>Ploima</taxon>
        <taxon>Brachionidae</taxon>
        <taxon>Brachionus</taxon>
    </lineage>
</organism>
<keyword evidence="2" id="KW-1185">Reference proteome</keyword>
<dbReference type="Proteomes" id="UP000276133">
    <property type="component" value="Unassembled WGS sequence"/>
</dbReference>
<evidence type="ECO:0000313" key="2">
    <source>
        <dbReference type="Proteomes" id="UP000276133"/>
    </source>
</evidence>
<gene>
    <name evidence="1" type="ORF">BpHYR1_005532</name>
</gene>
<name>A0A3M7Q929_BRAPC</name>
<comment type="caution">
    <text evidence="1">The sequence shown here is derived from an EMBL/GenBank/DDBJ whole genome shotgun (WGS) entry which is preliminary data.</text>
</comment>
<evidence type="ECO:0000313" key="1">
    <source>
        <dbReference type="EMBL" id="RNA07749.1"/>
    </source>
</evidence>
<accession>A0A3M7Q929</accession>
<sequence>MYINLLILKSAKTLQFSCLIRGGKPVRENRFETGSKENRFEDGTGFVNRFEDETGLVNRFEDGTGLVNMKN</sequence>